<reference evidence="4 5" key="1">
    <citation type="submission" date="2019-07" db="EMBL/GenBank/DDBJ databases">
        <title>New Mycobacterium species.</title>
        <authorList>
            <person name="Tortoli E."/>
            <person name="Ghielmetti G."/>
            <person name="Friedel U."/>
            <person name="Trovato A."/>
        </authorList>
    </citation>
    <scope>NUCLEOTIDE SEQUENCE [LARGE SCALE GENOMIC DNA]</scope>
    <source>
        <strain evidence="4 5">16-83</strain>
    </source>
</reference>
<sequence length="240" mass="23868">MSTITSHAGALATALVVLAGGACLRAGATAADPDQDAQFLALLEQEQIPALEGVPNLIATAHKICGRLDGGMPVNALVDDMRGHTLIDPGGQRFPGRRIMSTITRFITASVEAYCPGDRGKIVSITAYAARGPGIPAHPVALRSRVLPAGELTPDPPDIPPPPPPDAPTLKPPPRLVAAPPAPKRSPPPADAPRPGGGSGAGIGGAGGSQGGGAGGSQGGAPAEPEPSAPMSPGWVRLAP</sequence>
<protein>
    <submittedName>
        <fullName evidence="4">DUF732 domain-containing protein</fullName>
    </submittedName>
</protein>
<name>A0A557WVD8_9MYCO</name>
<feature type="signal peptide" evidence="2">
    <location>
        <begin position="1"/>
        <end position="30"/>
    </location>
</feature>
<dbReference type="AlphaFoldDB" id="A0A557WVD8"/>
<evidence type="ECO:0000256" key="2">
    <source>
        <dbReference type="SAM" id="SignalP"/>
    </source>
</evidence>
<dbReference type="Pfam" id="PF05305">
    <property type="entry name" value="DUF732"/>
    <property type="match status" value="1"/>
</dbReference>
<dbReference type="OrthoDB" id="4752037at2"/>
<accession>A0A557WVD8</accession>
<feature type="domain" description="DUF732" evidence="3">
    <location>
        <begin position="35"/>
        <end position="116"/>
    </location>
</feature>
<dbReference type="InterPro" id="IPR007969">
    <property type="entry name" value="DUF732"/>
</dbReference>
<evidence type="ECO:0000259" key="3">
    <source>
        <dbReference type="Pfam" id="PF05305"/>
    </source>
</evidence>
<comment type="caution">
    <text evidence="4">The sequence shown here is derived from an EMBL/GenBank/DDBJ whole genome shotgun (WGS) entry which is preliminary data.</text>
</comment>
<feature type="compositionally biased region" description="Pro residues" evidence="1">
    <location>
        <begin position="154"/>
        <end position="192"/>
    </location>
</feature>
<dbReference type="Proteomes" id="UP000320513">
    <property type="component" value="Unassembled WGS sequence"/>
</dbReference>
<evidence type="ECO:0000313" key="5">
    <source>
        <dbReference type="Proteomes" id="UP000320513"/>
    </source>
</evidence>
<keyword evidence="2" id="KW-0732">Signal</keyword>
<evidence type="ECO:0000313" key="4">
    <source>
        <dbReference type="EMBL" id="TVS77247.1"/>
    </source>
</evidence>
<gene>
    <name evidence="4" type="ORF">FPZ47_27085</name>
</gene>
<proteinExistence type="predicted"/>
<dbReference type="RefSeq" id="WP_144952764.1">
    <property type="nucleotide sequence ID" value="NZ_VMQU01000241.1"/>
</dbReference>
<dbReference type="EMBL" id="VMQU01000241">
    <property type="protein sequence ID" value="TVS77247.1"/>
    <property type="molecule type" value="Genomic_DNA"/>
</dbReference>
<keyword evidence="5" id="KW-1185">Reference proteome</keyword>
<evidence type="ECO:0000256" key="1">
    <source>
        <dbReference type="SAM" id="MobiDB-lite"/>
    </source>
</evidence>
<feature type="chain" id="PRO_5021725677" evidence="2">
    <location>
        <begin position="31"/>
        <end position="240"/>
    </location>
</feature>
<organism evidence="4 5">
    <name type="scientific">Mycobacterium helveticum</name>
    <dbReference type="NCBI Taxonomy" id="2592811"/>
    <lineage>
        <taxon>Bacteria</taxon>
        <taxon>Bacillati</taxon>
        <taxon>Actinomycetota</taxon>
        <taxon>Actinomycetes</taxon>
        <taxon>Mycobacteriales</taxon>
        <taxon>Mycobacteriaceae</taxon>
        <taxon>Mycobacterium</taxon>
    </lineage>
</organism>
<feature type="compositionally biased region" description="Gly residues" evidence="1">
    <location>
        <begin position="195"/>
        <end position="219"/>
    </location>
</feature>
<feature type="region of interest" description="Disordered" evidence="1">
    <location>
        <begin position="148"/>
        <end position="240"/>
    </location>
</feature>